<reference evidence="3 4" key="1">
    <citation type="submission" date="2014-06" db="EMBL/GenBank/DDBJ databases">
        <title>The draft genome sequence of Idiomarina salinarum ISL-52.</title>
        <authorList>
            <person name="Du J."/>
            <person name="Shao Z."/>
        </authorList>
    </citation>
    <scope>NUCLEOTIDE SEQUENCE [LARGE SCALE GENOMIC DNA]</scope>
    <source>
        <strain evidence="3 4">ISL-52</strain>
    </source>
</reference>
<sequence>MPVTIRNSARLSFRLMDETDGDIMYELDQNPEVMRYITPGRVPSRDDITSIFIPRMQKYRNPDKGWGLWQVATLADNVFIGFILVRPMFFFSDERDDTNIELGWRFKQHTWGQGYATEAARHVANFLAAQDHSIKRFSAVAHPENEGSINIMKKLGMDFVRQFQHKDPLGEFDVVHYEQQVKAVS</sequence>
<dbReference type="Proteomes" id="UP000054363">
    <property type="component" value="Unassembled WGS sequence"/>
</dbReference>
<keyword evidence="4" id="KW-1185">Reference proteome</keyword>
<name>A0A094JDA6_9GAMM</name>
<dbReference type="AlphaFoldDB" id="A0A094JDA6"/>
<dbReference type="InterPro" id="IPR016181">
    <property type="entry name" value="Acyl_CoA_acyltransferase"/>
</dbReference>
<organism evidence="3 4">
    <name type="scientific">Pseudidiomarina salinarum</name>
    <dbReference type="NCBI Taxonomy" id="435908"/>
    <lineage>
        <taxon>Bacteria</taxon>
        <taxon>Pseudomonadati</taxon>
        <taxon>Pseudomonadota</taxon>
        <taxon>Gammaproteobacteria</taxon>
        <taxon>Alteromonadales</taxon>
        <taxon>Idiomarinaceae</taxon>
        <taxon>Pseudidiomarina</taxon>
    </lineage>
</organism>
<dbReference type="eggNOG" id="COG1670">
    <property type="taxonomic scope" value="Bacteria"/>
</dbReference>
<dbReference type="Gene3D" id="3.40.630.30">
    <property type="match status" value="1"/>
</dbReference>
<keyword evidence="1" id="KW-0472">Membrane</keyword>
<dbReference type="PROSITE" id="PS51186">
    <property type="entry name" value="GNAT"/>
    <property type="match status" value="1"/>
</dbReference>
<dbReference type="PANTHER" id="PTHR43792:SF1">
    <property type="entry name" value="N-ACETYLTRANSFERASE DOMAIN-CONTAINING PROTEIN"/>
    <property type="match status" value="1"/>
</dbReference>
<proteinExistence type="predicted"/>
<dbReference type="SUPFAM" id="SSF55729">
    <property type="entry name" value="Acyl-CoA N-acyltransferases (Nat)"/>
    <property type="match status" value="1"/>
</dbReference>
<dbReference type="GO" id="GO:0016747">
    <property type="term" value="F:acyltransferase activity, transferring groups other than amino-acyl groups"/>
    <property type="evidence" value="ECO:0007669"/>
    <property type="project" value="InterPro"/>
</dbReference>
<keyword evidence="1" id="KW-0812">Transmembrane</keyword>
<evidence type="ECO:0000256" key="1">
    <source>
        <dbReference type="SAM" id="Phobius"/>
    </source>
</evidence>
<dbReference type="EMBL" id="JPER01000004">
    <property type="protein sequence ID" value="KFZ30556.1"/>
    <property type="molecule type" value="Genomic_DNA"/>
</dbReference>
<evidence type="ECO:0000259" key="2">
    <source>
        <dbReference type="PROSITE" id="PS51186"/>
    </source>
</evidence>
<dbReference type="InterPro" id="IPR000182">
    <property type="entry name" value="GNAT_dom"/>
</dbReference>
<accession>A0A094JDA6</accession>
<feature type="domain" description="N-acetyltransferase" evidence="2">
    <location>
        <begin position="11"/>
        <end position="182"/>
    </location>
</feature>
<gene>
    <name evidence="3" type="ORF">IDSA_08430</name>
</gene>
<evidence type="ECO:0000313" key="3">
    <source>
        <dbReference type="EMBL" id="KFZ30556.1"/>
    </source>
</evidence>
<keyword evidence="1" id="KW-1133">Transmembrane helix</keyword>
<dbReference type="InterPro" id="IPR051531">
    <property type="entry name" value="N-acetyltransferase"/>
</dbReference>
<dbReference type="RefSeq" id="WP_034775810.1">
    <property type="nucleotide sequence ID" value="NZ_JPER01000004.1"/>
</dbReference>
<evidence type="ECO:0000313" key="4">
    <source>
        <dbReference type="Proteomes" id="UP000054363"/>
    </source>
</evidence>
<dbReference type="PANTHER" id="PTHR43792">
    <property type="entry name" value="GNAT FAMILY, PUTATIVE (AFU_ORTHOLOGUE AFUA_3G00765)-RELATED-RELATED"/>
    <property type="match status" value="1"/>
</dbReference>
<dbReference type="Pfam" id="PF13302">
    <property type="entry name" value="Acetyltransf_3"/>
    <property type="match status" value="1"/>
</dbReference>
<protein>
    <recommendedName>
        <fullName evidence="2">N-acetyltransferase domain-containing protein</fullName>
    </recommendedName>
</protein>
<dbReference type="OrthoDB" id="9801656at2"/>
<feature type="transmembrane region" description="Helical" evidence="1">
    <location>
        <begin position="66"/>
        <end position="85"/>
    </location>
</feature>
<comment type="caution">
    <text evidence="3">The sequence shown here is derived from an EMBL/GenBank/DDBJ whole genome shotgun (WGS) entry which is preliminary data.</text>
</comment>
<dbReference type="STRING" id="435908.IDSA_08430"/>